<dbReference type="AlphaFoldDB" id="A0A382SCX0"/>
<dbReference type="InterPro" id="IPR005149">
    <property type="entry name" value="Tscrpt_reg_PadR_N"/>
</dbReference>
<evidence type="ECO:0000259" key="1">
    <source>
        <dbReference type="Pfam" id="PF03551"/>
    </source>
</evidence>
<gene>
    <name evidence="2" type="ORF">METZ01_LOCUS360563</name>
</gene>
<name>A0A382SCX0_9ZZZZ</name>
<dbReference type="InterPro" id="IPR036390">
    <property type="entry name" value="WH_DNA-bd_sf"/>
</dbReference>
<proteinExistence type="predicted"/>
<dbReference type="PANTHER" id="PTHR33169:SF14">
    <property type="entry name" value="TRANSCRIPTIONAL REGULATOR RV3488"/>
    <property type="match status" value="1"/>
</dbReference>
<organism evidence="2">
    <name type="scientific">marine metagenome</name>
    <dbReference type="NCBI Taxonomy" id="408172"/>
    <lineage>
        <taxon>unclassified sequences</taxon>
        <taxon>metagenomes</taxon>
        <taxon>ecological metagenomes</taxon>
    </lineage>
</organism>
<evidence type="ECO:0000313" key="2">
    <source>
        <dbReference type="EMBL" id="SVD07709.1"/>
    </source>
</evidence>
<sequence>MRRKAGSLIPIEILILEAGAAIRTRSDLGFHGFMIAKEIKEREGARLLTAHGTLYKALRGMEKAGLLESVWEDPLSAAEEGRPRRRSYNLTFAGELALNKA</sequence>
<dbReference type="PANTHER" id="PTHR33169">
    <property type="entry name" value="PADR-FAMILY TRANSCRIPTIONAL REGULATOR"/>
    <property type="match status" value="1"/>
</dbReference>
<dbReference type="InterPro" id="IPR036388">
    <property type="entry name" value="WH-like_DNA-bd_sf"/>
</dbReference>
<accession>A0A382SCX0</accession>
<dbReference type="Pfam" id="PF03551">
    <property type="entry name" value="PadR"/>
    <property type="match status" value="1"/>
</dbReference>
<dbReference type="SUPFAM" id="SSF46785">
    <property type="entry name" value="Winged helix' DNA-binding domain"/>
    <property type="match status" value="1"/>
</dbReference>
<dbReference type="EMBL" id="UINC01128147">
    <property type="protein sequence ID" value="SVD07709.1"/>
    <property type="molecule type" value="Genomic_DNA"/>
</dbReference>
<feature type="domain" description="Transcription regulator PadR N-terminal" evidence="1">
    <location>
        <begin position="31"/>
        <end position="99"/>
    </location>
</feature>
<dbReference type="Gene3D" id="1.10.10.10">
    <property type="entry name" value="Winged helix-like DNA-binding domain superfamily/Winged helix DNA-binding domain"/>
    <property type="match status" value="1"/>
</dbReference>
<dbReference type="InterPro" id="IPR052509">
    <property type="entry name" value="Metal_resp_DNA-bind_regulator"/>
</dbReference>
<protein>
    <recommendedName>
        <fullName evidence="1">Transcription regulator PadR N-terminal domain-containing protein</fullName>
    </recommendedName>
</protein>
<reference evidence="2" key="1">
    <citation type="submission" date="2018-05" db="EMBL/GenBank/DDBJ databases">
        <authorList>
            <person name="Lanie J.A."/>
            <person name="Ng W.-L."/>
            <person name="Kazmierczak K.M."/>
            <person name="Andrzejewski T.M."/>
            <person name="Davidsen T.M."/>
            <person name="Wayne K.J."/>
            <person name="Tettelin H."/>
            <person name="Glass J.I."/>
            <person name="Rusch D."/>
            <person name="Podicherti R."/>
            <person name="Tsui H.-C.T."/>
            <person name="Winkler M.E."/>
        </authorList>
    </citation>
    <scope>NUCLEOTIDE SEQUENCE</scope>
</reference>